<protein>
    <submittedName>
        <fullName evidence="3">MFS transporter</fullName>
    </submittedName>
</protein>
<comment type="caution">
    <text evidence="3">The sequence shown here is derived from an EMBL/GenBank/DDBJ whole genome shotgun (WGS) entry which is preliminary data.</text>
</comment>
<name>A0A844ELI0_9LACO</name>
<dbReference type="EMBL" id="WKKY01000144">
    <property type="protein sequence ID" value="MSE20748.1"/>
    <property type="molecule type" value="Genomic_DNA"/>
</dbReference>
<comment type="subcellular location">
    <subcellularLocation>
        <location evidence="1">Cell membrane</location>
        <topology evidence="1">Multi-pass membrane protein</topology>
    </subcellularLocation>
</comment>
<evidence type="ECO:0000256" key="1">
    <source>
        <dbReference type="ARBA" id="ARBA00004651"/>
    </source>
</evidence>
<dbReference type="RefSeq" id="WP_081037526.1">
    <property type="nucleotide sequence ID" value="NZ_CP050493.1"/>
</dbReference>
<feature type="transmembrane region" description="Helical" evidence="2">
    <location>
        <begin position="37"/>
        <end position="58"/>
    </location>
</feature>
<keyword evidence="2" id="KW-1133">Transmembrane helix</keyword>
<dbReference type="GO" id="GO:0022857">
    <property type="term" value="F:transmembrane transporter activity"/>
    <property type="evidence" value="ECO:0007669"/>
    <property type="project" value="InterPro"/>
</dbReference>
<dbReference type="SUPFAM" id="SSF103473">
    <property type="entry name" value="MFS general substrate transporter"/>
    <property type="match status" value="1"/>
</dbReference>
<evidence type="ECO:0000313" key="4">
    <source>
        <dbReference type="Proteomes" id="UP000491237"/>
    </source>
</evidence>
<organism evidence="3 4">
    <name type="scientific">Lentilactobacillus parabuchneri</name>
    <dbReference type="NCBI Taxonomy" id="152331"/>
    <lineage>
        <taxon>Bacteria</taxon>
        <taxon>Bacillati</taxon>
        <taxon>Bacillota</taxon>
        <taxon>Bacilli</taxon>
        <taxon>Lactobacillales</taxon>
        <taxon>Lactobacillaceae</taxon>
        <taxon>Lentilactobacillus</taxon>
    </lineage>
</organism>
<gene>
    <name evidence="3" type="ORF">GKC44_05670</name>
</gene>
<sequence length="120" mass="12990">MNLASFVIGCTAAGGVMQIGLTLMGDLFPTAKGRITGIYYTASGLASFSIPVVTALISKTSVVNIMWFDVAIAVVGILCSLIVLLFYRKDVVPQPNNKDIILNKPEDVQTQSNFEIKEEY</sequence>
<dbReference type="GO" id="GO:0005886">
    <property type="term" value="C:plasma membrane"/>
    <property type="evidence" value="ECO:0007669"/>
    <property type="project" value="UniProtKB-SubCell"/>
</dbReference>
<dbReference type="Proteomes" id="UP000491237">
    <property type="component" value="Unassembled WGS sequence"/>
</dbReference>
<accession>A0A844ELI0</accession>
<evidence type="ECO:0000256" key="2">
    <source>
        <dbReference type="SAM" id="Phobius"/>
    </source>
</evidence>
<dbReference type="AlphaFoldDB" id="A0A844ELI0"/>
<dbReference type="Gene3D" id="1.20.1250.20">
    <property type="entry name" value="MFS general substrate transporter like domains"/>
    <property type="match status" value="1"/>
</dbReference>
<feature type="transmembrane region" description="Helical" evidence="2">
    <location>
        <begin position="6"/>
        <end position="25"/>
    </location>
</feature>
<dbReference type="Pfam" id="PF07690">
    <property type="entry name" value="MFS_1"/>
    <property type="match status" value="1"/>
</dbReference>
<reference evidence="3 4" key="1">
    <citation type="submission" date="2019-11" db="EMBL/GenBank/DDBJ databases">
        <title>Draft Genome Sequence of Plant Growth-Promoting Rhizosphere-Associated Bacteria.</title>
        <authorList>
            <person name="Vasilyev I.Y."/>
            <person name="Radchenko V."/>
            <person name="Ilnitskaya E.V."/>
        </authorList>
    </citation>
    <scope>NUCLEOTIDE SEQUENCE [LARGE SCALE GENOMIC DNA]</scope>
    <source>
        <strain evidence="3 4">VRA_07sq_f</strain>
    </source>
</reference>
<keyword evidence="2" id="KW-0472">Membrane</keyword>
<dbReference type="InterPro" id="IPR036259">
    <property type="entry name" value="MFS_trans_sf"/>
</dbReference>
<proteinExistence type="predicted"/>
<keyword evidence="2" id="KW-0812">Transmembrane</keyword>
<feature type="transmembrane region" description="Helical" evidence="2">
    <location>
        <begin position="64"/>
        <end position="87"/>
    </location>
</feature>
<dbReference type="GeneID" id="69802373"/>
<dbReference type="InterPro" id="IPR011701">
    <property type="entry name" value="MFS"/>
</dbReference>
<evidence type="ECO:0000313" key="3">
    <source>
        <dbReference type="EMBL" id="MSE20748.1"/>
    </source>
</evidence>
<dbReference type="OrthoDB" id="7066727at2"/>